<proteinExistence type="predicted"/>
<gene>
    <name evidence="1" type="ORF">MLD38_009854</name>
</gene>
<keyword evidence="2" id="KW-1185">Reference proteome</keyword>
<evidence type="ECO:0000313" key="2">
    <source>
        <dbReference type="Proteomes" id="UP001057402"/>
    </source>
</evidence>
<protein>
    <submittedName>
        <fullName evidence="1">Uncharacterized protein</fullName>
    </submittedName>
</protein>
<name>A0ACB9RYK4_9MYRT</name>
<sequence>MESVPGDLKKRSTFWVFSMLWYGIHALSFNPTHTLFFPGFTFLYGAPRRGKFIVHSFSAWTFDNSTWFTAFSGSTSNSLSTATCAKSRSMWALQEAKRDPHIDGVA</sequence>
<dbReference type="EMBL" id="CM042882">
    <property type="protein sequence ID" value="KAI4384087.1"/>
    <property type="molecule type" value="Genomic_DNA"/>
</dbReference>
<comment type="caution">
    <text evidence="1">The sequence shown here is derived from an EMBL/GenBank/DDBJ whole genome shotgun (WGS) entry which is preliminary data.</text>
</comment>
<organism evidence="1 2">
    <name type="scientific">Melastoma candidum</name>
    <dbReference type="NCBI Taxonomy" id="119954"/>
    <lineage>
        <taxon>Eukaryota</taxon>
        <taxon>Viridiplantae</taxon>
        <taxon>Streptophyta</taxon>
        <taxon>Embryophyta</taxon>
        <taxon>Tracheophyta</taxon>
        <taxon>Spermatophyta</taxon>
        <taxon>Magnoliopsida</taxon>
        <taxon>eudicotyledons</taxon>
        <taxon>Gunneridae</taxon>
        <taxon>Pentapetalae</taxon>
        <taxon>rosids</taxon>
        <taxon>malvids</taxon>
        <taxon>Myrtales</taxon>
        <taxon>Melastomataceae</taxon>
        <taxon>Melastomatoideae</taxon>
        <taxon>Melastomateae</taxon>
        <taxon>Melastoma</taxon>
    </lineage>
</organism>
<dbReference type="Proteomes" id="UP001057402">
    <property type="component" value="Chromosome 3"/>
</dbReference>
<evidence type="ECO:0000313" key="1">
    <source>
        <dbReference type="EMBL" id="KAI4384087.1"/>
    </source>
</evidence>
<accession>A0ACB9RYK4</accession>
<reference evidence="2" key="1">
    <citation type="journal article" date="2023" name="Front. Plant Sci.">
        <title>Chromosomal-level genome assembly of Melastoma candidum provides insights into trichome evolution.</title>
        <authorList>
            <person name="Zhong Y."/>
            <person name="Wu W."/>
            <person name="Sun C."/>
            <person name="Zou P."/>
            <person name="Liu Y."/>
            <person name="Dai S."/>
            <person name="Zhou R."/>
        </authorList>
    </citation>
    <scope>NUCLEOTIDE SEQUENCE [LARGE SCALE GENOMIC DNA]</scope>
</reference>